<evidence type="ECO:0000313" key="3">
    <source>
        <dbReference type="Proteomes" id="UP000273326"/>
    </source>
</evidence>
<dbReference type="GO" id="GO:0016747">
    <property type="term" value="F:acyltransferase activity, transferring groups other than amino-acyl groups"/>
    <property type="evidence" value="ECO:0007669"/>
    <property type="project" value="InterPro"/>
</dbReference>
<reference evidence="3" key="1">
    <citation type="submission" date="2018-12" db="EMBL/GenBank/DDBJ databases">
        <title>Complete genome sequencing of Jeotgalibaca sp. H21T32.</title>
        <authorList>
            <person name="Bae J.-W."/>
            <person name="Lee S.-Y."/>
        </authorList>
    </citation>
    <scope>NUCLEOTIDE SEQUENCE [LARGE SCALE GENOMIC DNA]</scope>
    <source>
        <strain evidence="3">H21T32</strain>
    </source>
</reference>
<sequence>MNVSRIKNKWLQDVELFDQAESMTFPEENYQFEEINKRGFAIGAYENDTCIGLAIYENNWNKYLFLYDLKVNREYRKNGIASALITEGQKFAKELGYQGIYTIGQDNNLAACKFYLKQGFVIGGLNTHDYNHTQQEGKADIYFYLEDESRD</sequence>
<feature type="domain" description="N-acetyltransferase" evidence="1">
    <location>
        <begin position="4"/>
        <end position="148"/>
    </location>
</feature>
<dbReference type="InterPro" id="IPR008125">
    <property type="entry name" value="Streptothricin_AcTrfase"/>
</dbReference>
<dbReference type="Pfam" id="PF00583">
    <property type="entry name" value="Acetyltransf_1"/>
    <property type="match status" value="1"/>
</dbReference>
<dbReference type="AlphaFoldDB" id="A0A3Q9BM87"/>
<accession>A0A3Q9BM87</accession>
<dbReference type="KEGG" id="jeh:EJN90_07185"/>
<dbReference type="EMBL" id="CP034465">
    <property type="protein sequence ID" value="AZP05716.1"/>
    <property type="molecule type" value="Genomic_DNA"/>
</dbReference>
<evidence type="ECO:0000313" key="2">
    <source>
        <dbReference type="EMBL" id="AZP05716.1"/>
    </source>
</evidence>
<dbReference type="SUPFAM" id="SSF55729">
    <property type="entry name" value="Acyl-CoA N-acyltransferases (Nat)"/>
    <property type="match status" value="1"/>
</dbReference>
<evidence type="ECO:0000259" key="1">
    <source>
        <dbReference type="PROSITE" id="PS51186"/>
    </source>
</evidence>
<proteinExistence type="predicted"/>
<dbReference type="InterPro" id="IPR016181">
    <property type="entry name" value="Acyl_CoA_acyltransferase"/>
</dbReference>
<dbReference type="Gene3D" id="3.40.630.30">
    <property type="match status" value="1"/>
</dbReference>
<dbReference type="PRINTS" id="PR01754">
    <property type="entry name" value="SACTRNSFRASE"/>
</dbReference>
<dbReference type="CDD" id="cd04301">
    <property type="entry name" value="NAT_SF"/>
    <property type="match status" value="1"/>
</dbReference>
<dbReference type="InterPro" id="IPR000182">
    <property type="entry name" value="GNAT_dom"/>
</dbReference>
<dbReference type="Proteomes" id="UP000273326">
    <property type="component" value="Chromosome"/>
</dbReference>
<keyword evidence="3" id="KW-1185">Reference proteome</keyword>
<gene>
    <name evidence="2" type="ORF">EJN90_07185</name>
</gene>
<keyword evidence="2" id="KW-0808">Transferase</keyword>
<organism evidence="2 3">
    <name type="scientific">Jeotgalibaca ciconiae</name>
    <dbReference type="NCBI Taxonomy" id="2496265"/>
    <lineage>
        <taxon>Bacteria</taxon>
        <taxon>Bacillati</taxon>
        <taxon>Bacillota</taxon>
        <taxon>Bacilli</taxon>
        <taxon>Lactobacillales</taxon>
        <taxon>Carnobacteriaceae</taxon>
        <taxon>Jeotgalibaca</taxon>
    </lineage>
</organism>
<protein>
    <submittedName>
        <fullName evidence="2">GNAT family N-acetyltransferase</fullName>
    </submittedName>
</protein>
<dbReference type="PROSITE" id="PS51186">
    <property type="entry name" value="GNAT"/>
    <property type="match status" value="1"/>
</dbReference>
<dbReference type="OrthoDB" id="9800193at2"/>
<name>A0A3Q9BM87_9LACT</name>